<evidence type="ECO:0000256" key="6">
    <source>
        <dbReference type="SAM" id="Phobius"/>
    </source>
</evidence>
<comment type="caution">
    <text evidence="8">The sequence shown here is derived from an EMBL/GenBank/DDBJ whole genome shotgun (WGS) entry which is preliminary data.</text>
</comment>
<feature type="domain" description="HIG1" evidence="7">
    <location>
        <begin position="1"/>
        <end position="75"/>
    </location>
</feature>
<dbReference type="VEuPathDB" id="FungiDB:PNEJI1_002219"/>
<dbReference type="PROSITE" id="PS51503">
    <property type="entry name" value="HIG1"/>
    <property type="match status" value="1"/>
</dbReference>
<evidence type="ECO:0000256" key="1">
    <source>
        <dbReference type="ARBA" id="ARBA00004325"/>
    </source>
</evidence>
<dbReference type="GO" id="GO:0031966">
    <property type="term" value="C:mitochondrial membrane"/>
    <property type="evidence" value="ECO:0007669"/>
    <property type="project" value="UniProtKB-SubCell"/>
</dbReference>
<dbReference type="InParanoid" id="L0P7G8"/>
<keyword evidence="4" id="KW-0496">Mitochondrion</keyword>
<dbReference type="InterPro" id="IPR050355">
    <property type="entry name" value="RCF1"/>
</dbReference>
<organism evidence="9">
    <name type="scientific">Pneumocystis jirovecii</name>
    <name type="common">Human pneumocystis pneumonia agent</name>
    <dbReference type="NCBI Taxonomy" id="42068"/>
    <lineage>
        <taxon>Eukaryota</taxon>
        <taxon>Fungi</taxon>
        <taxon>Dikarya</taxon>
        <taxon>Ascomycota</taxon>
        <taxon>Taphrinomycotina</taxon>
        <taxon>Pneumocystomycetes</taxon>
        <taxon>Pneumocystaceae</taxon>
        <taxon>Pneumocystis</taxon>
    </lineage>
</organism>
<reference evidence="8 9" key="1">
    <citation type="journal article" date="2012" name="MBio">
        <title>De novo assembly of the Pneumocystis jirovecii genome from a single bronchoalveolar lavage fluid specimen from a patient.</title>
        <authorList>
            <person name="Cisse O.H."/>
            <person name="Pagni M."/>
            <person name="Hauser P.M."/>
        </authorList>
    </citation>
    <scope>NUCLEOTIDE SEQUENCE [LARGE SCALE GENOMIC DNA]</scope>
    <source>
        <strain evidence="8 9">SE8</strain>
    </source>
</reference>
<keyword evidence="3 6" id="KW-1133">Transmembrane helix</keyword>
<dbReference type="Pfam" id="PF04588">
    <property type="entry name" value="HIG_1_N"/>
    <property type="match status" value="1"/>
</dbReference>
<accession>L0P7G8</accession>
<proteinExistence type="predicted"/>
<evidence type="ECO:0000256" key="4">
    <source>
        <dbReference type="ARBA" id="ARBA00023128"/>
    </source>
</evidence>
<evidence type="ECO:0000259" key="7">
    <source>
        <dbReference type="PROSITE" id="PS51503"/>
    </source>
</evidence>
<dbReference type="Gene3D" id="6.10.140.1320">
    <property type="match status" value="1"/>
</dbReference>
<evidence type="ECO:0000256" key="2">
    <source>
        <dbReference type="ARBA" id="ARBA00022692"/>
    </source>
</evidence>
<dbReference type="AlphaFoldDB" id="L0P7G8"/>
<dbReference type="EMBL" id="CAKM01000022">
    <property type="protein sequence ID" value="CCJ28167.1"/>
    <property type="molecule type" value="Genomic_DNA"/>
</dbReference>
<evidence type="ECO:0000256" key="5">
    <source>
        <dbReference type="ARBA" id="ARBA00023136"/>
    </source>
</evidence>
<dbReference type="Proteomes" id="UP000010422">
    <property type="component" value="Unassembled WGS sequence"/>
</dbReference>
<evidence type="ECO:0000256" key="3">
    <source>
        <dbReference type="ARBA" id="ARBA00022989"/>
    </source>
</evidence>
<comment type="subcellular location">
    <subcellularLocation>
        <location evidence="1">Mitochondrion membrane</location>
    </subcellularLocation>
</comment>
<gene>
    <name evidence="8" type="ORF">PNEJI1_002219</name>
</gene>
<name>L0P7G8_PNEJI</name>
<feature type="transmembrane region" description="Helical" evidence="6">
    <location>
        <begin position="47"/>
        <end position="65"/>
    </location>
</feature>
<dbReference type="InterPro" id="IPR007667">
    <property type="entry name" value="Hypoxia_induced_domain"/>
</dbReference>
<dbReference type="PANTHER" id="PTHR12297:SF3">
    <property type="entry name" value="HIG1 DOMAIN FAMILY MEMBER 1A"/>
    <property type="match status" value="1"/>
</dbReference>
<evidence type="ECO:0000313" key="8">
    <source>
        <dbReference type="EMBL" id="CCJ28167.1"/>
    </source>
</evidence>
<dbReference type="STRING" id="1209962.L0P7G8"/>
<sequence>MEKNSRKSQKRTFSACSVLATCLAFLGATIAIQRKNKLLANRMFRYRVYAQGFTLAIMVAGNIYYRSMMQQNTQS</sequence>
<dbReference type="GO" id="GO:0097250">
    <property type="term" value="P:mitochondrial respirasome assembly"/>
    <property type="evidence" value="ECO:0007669"/>
    <property type="project" value="TreeGrafter"/>
</dbReference>
<keyword evidence="2 6" id="KW-0812">Transmembrane</keyword>
<protein>
    <recommendedName>
        <fullName evidence="7">HIG1 domain-containing protein</fullName>
    </recommendedName>
</protein>
<evidence type="ECO:0000313" key="9">
    <source>
        <dbReference type="Proteomes" id="UP000010422"/>
    </source>
</evidence>
<keyword evidence="5 6" id="KW-0472">Membrane</keyword>
<dbReference type="PANTHER" id="PTHR12297">
    <property type="entry name" value="HYPOXIA-INDUCBILE GENE 1 HIG1 -RELATED"/>
    <property type="match status" value="1"/>
</dbReference>